<evidence type="ECO:0000313" key="2">
    <source>
        <dbReference type="EMBL" id="AIG28647.1"/>
    </source>
</evidence>
<dbReference type="KEGG" id="blr:BRLA_c043830"/>
<dbReference type="Gene3D" id="3.40.50.2020">
    <property type="match status" value="1"/>
</dbReference>
<organism evidence="2 3">
    <name type="scientific">Brevibacillus laterosporus LMG 15441</name>
    <dbReference type="NCBI Taxonomy" id="1042163"/>
    <lineage>
        <taxon>Bacteria</taxon>
        <taxon>Bacillati</taxon>
        <taxon>Bacillota</taxon>
        <taxon>Bacilli</taxon>
        <taxon>Bacillales</taxon>
        <taxon>Paenibacillaceae</taxon>
        <taxon>Brevibacillus</taxon>
    </lineage>
</organism>
<dbReference type="STRING" id="1042163.BRLA_c043830"/>
<dbReference type="AlphaFoldDB" id="A0A075R7R6"/>
<evidence type="ECO:0000256" key="1">
    <source>
        <dbReference type="ARBA" id="ARBA00008007"/>
    </source>
</evidence>
<gene>
    <name evidence="2" type="primary">gntX</name>
    <name evidence="2" type="ORF">BRLA_c043830</name>
</gene>
<dbReference type="InterPro" id="IPR051910">
    <property type="entry name" value="ComF/GntX_DNA_util-trans"/>
</dbReference>
<sequence>MMKYCLVCKNPIQIATKTRQVIHHLSKNVPAFFYPRCFYQLMQLLLCEKCVSNTILLLKHICKMCGRACAGQPELCRDCSRHREGLKGNRSVIQYNEWAKDVIKQWKYQGDERLYSICATLILLGYRFHYGLRRRIDLISYVPMHRIRLQERGFNQAQKLAEYVGYHQKIPCVPLWERQKETEKQSKQKGRAARFESMQDAFVIHPSLHTTSHCFQPFSIWPKKTSWHVLIVDDIFTTGATIEACAKVLSYYAKKQNLQLSVCSLTLAR</sequence>
<dbReference type="InterPro" id="IPR000836">
    <property type="entry name" value="PRTase_dom"/>
</dbReference>
<dbReference type="HOGENOM" id="CLU_054549_0_0_9"/>
<protein>
    <submittedName>
        <fullName evidence="2">DNA utilization protein GntX</fullName>
    </submittedName>
</protein>
<dbReference type="SUPFAM" id="SSF53271">
    <property type="entry name" value="PRTase-like"/>
    <property type="match status" value="1"/>
</dbReference>
<proteinExistence type="inferred from homology"/>
<dbReference type="eggNOG" id="COG1040">
    <property type="taxonomic scope" value="Bacteria"/>
</dbReference>
<dbReference type="Proteomes" id="UP000005850">
    <property type="component" value="Chromosome"/>
</dbReference>
<reference evidence="2 3" key="1">
    <citation type="journal article" date="2011" name="J. Bacteriol.">
        <title>Genome sequence of Brevibacillus laterosporus LMG 15441, a pathogen of invertebrates.</title>
        <authorList>
            <person name="Djukic M."/>
            <person name="Poehlein A."/>
            <person name="Thurmer A."/>
            <person name="Daniel R."/>
        </authorList>
    </citation>
    <scope>NUCLEOTIDE SEQUENCE [LARGE SCALE GENOMIC DNA]</scope>
    <source>
        <strain evidence="2 3">LMG 15441</strain>
    </source>
</reference>
<accession>A0A075R7R6</accession>
<dbReference type="EMBL" id="CP007806">
    <property type="protein sequence ID" value="AIG28647.1"/>
    <property type="molecule type" value="Genomic_DNA"/>
</dbReference>
<dbReference type="CDD" id="cd06223">
    <property type="entry name" value="PRTases_typeI"/>
    <property type="match status" value="1"/>
</dbReference>
<dbReference type="PANTHER" id="PTHR47505:SF1">
    <property type="entry name" value="DNA UTILIZATION PROTEIN YHGH"/>
    <property type="match status" value="1"/>
</dbReference>
<comment type="similarity">
    <text evidence="1">Belongs to the ComF/GntX family.</text>
</comment>
<keyword evidence="3" id="KW-1185">Reference proteome</keyword>
<dbReference type="InterPro" id="IPR029057">
    <property type="entry name" value="PRTase-like"/>
</dbReference>
<evidence type="ECO:0000313" key="3">
    <source>
        <dbReference type="Proteomes" id="UP000005850"/>
    </source>
</evidence>
<name>A0A075R7R6_BRELA</name>
<dbReference type="PANTHER" id="PTHR47505">
    <property type="entry name" value="DNA UTILIZATION PROTEIN YHGH"/>
    <property type="match status" value="1"/>
</dbReference>